<dbReference type="CDD" id="cd13903">
    <property type="entry name" value="CuRO_3_Tv-LCC_like"/>
    <property type="match status" value="1"/>
</dbReference>
<reference evidence="12" key="1">
    <citation type="submission" date="2020-07" db="EMBL/GenBank/DDBJ databases">
        <authorList>
            <person name="Nieuwenhuis M."/>
            <person name="Van De Peppel L.J.J."/>
        </authorList>
    </citation>
    <scope>NUCLEOTIDE SEQUENCE</scope>
    <source>
        <strain evidence="12">AP01</strain>
        <tissue evidence="12">Mycelium</tissue>
    </source>
</reference>
<keyword evidence="6" id="KW-0964">Secreted</keyword>
<dbReference type="Pfam" id="PF00394">
    <property type="entry name" value="Cu-oxidase"/>
    <property type="match status" value="1"/>
</dbReference>
<dbReference type="PANTHER" id="PTHR11709:SF394">
    <property type="entry name" value="FI03373P-RELATED"/>
    <property type="match status" value="1"/>
</dbReference>
<evidence type="ECO:0000259" key="11">
    <source>
        <dbReference type="Pfam" id="PF07731"/>
    </source>
</evidence>
<evidence type="ECO:0000256" key="3">
    <source>
        <dbReference type="ARBA" id="ARBA00004613"/>
    </source>
</evidence>
<keyword evidence="8" id="KW-0560">Oxidoreductase</keyword>
<sequence length="387" mass="42097">MAFAVCLSSTTPPTRMLIFDGVNVQPVTADSIQIFAGQRYSFVLTADQPISNYWVRAKPNIGNTEFTNGLNSAILRYAGADDTVPTTTLSNSSLLLETALHPLRNRGAPGRHYAGGADVEINVAIGFAEGKFTINGASFVPPTAPVLLQILSGARTAQELLPAENVYVLPPNKVIEVTIPGGAVGSPHPFHLHGHNFDVIRSAGSSVYNYHNPVRRDVVSTGVEGDNVTIRFTTDNPGPWLLHCHIDWHLDTGLAIVFAEDGEAVSYEKPPPRCRASAYCSLDKKDFGDRNKDALHLEKYEIQAMSFDVKMDVAFFRSFFGGNAKITPQEYDQTTAVVVAELNNPQAGAVFGVSKIKNGNRYSEYHLRSMMVVFHPSAGKASCWLSV</sequence>
<evidence type="ECO:0000256" key="6">
    <source>
        <dbReference type="ARBA" id="ARBA00022525"/>
    </source>
</evidence>
<dbReference type="FunFam" id="2.60.40.420:FF:000045">
    <property type="entry name" value="Laccase 2"/>
    <property type="match status" value="1"/>
</dbReference>
<dbReference type="GO" id="GO:0052716">
    <property type="term" value="F:hydroquinone:oxygen oxidoreductase activity"/>
    <property type="evidence" value="ECO:0007669"/>
    <property type="project" value="UniProtKB-EC"/>
</dbReference>
<dbReference type="InterPro" id="IPR011706">
    <property type="entry name" value="Cu-oxidase_C"/>
</dbReference>
<dbReference type="PANTHER" id="PTHR11709">
    <property type="entry name" value="MULTI-COPPER OXIDASE"/>
    <property type="match status" value="1"/>
</dbReference>
<comment type="caution">
    <text evidence="12">The sequence shown here is derived from an EMBL/GenBank/DDBJ whole genome shotgun (WGS) entry which is preliminary data.</text>
</comment>
<evidence type="ECO:0000259" key="10">
    <source>
        <dbReference type="Pfam" id="PF00394"/>
    </source>
</evidence>
<dbReference type="SUPFAM" id="SSF49503">
    <property type="entry name" value="Cupredoxins"/>
    <property type="match status" value="2"/>
</dbReference>
<comment type="catalytic activity">
    <reaction evidence="1">
        <text>4 hydroquinone + O2 = 4 benzosemiquinone + 2 H2O</text>
        <dbReference type="Rhea" id="RHEA:11276"/>
        <dbReference type="ChEBI" id="CHEBI:15377"/>
        <dbReference type="ChEBI" id="CHEBI:15379"/>
        <dbReference type="ChEBI" id="CHEBI:17594"/>
        <dbReference type="ChEBI" id="CHEBI:17977"/>
        <dbReference type="EC" id="1.10.3.2"/>
    </reaction>
</comment>
<organism evidence="12 13">
    <name type="scientific">Asterophora parasitica</name>
    <dbReference type="NCBI Taxonomy" id="117018"/>
    <lineage>
        <taxon>Eukaryota</taxon>
        <taxon>Fungi</taxon>
        <taxon>Dikarya</taxon>
        <taxon>Basidiomycota</taxon>
        <taxon>Agaricomycotina</taxon>
        <taxon>Agaricomycetes</taxon>
        <taxon>Agaricomycetidae</taxon>
        <taxon>Agaricales</taxon>
        <taxon>Tricholomatineae</taxon>
        <taxon>Lyophyllaceae</taxon>
        <taxon>Asterophora</taxon>
    </lineage>
</organism>
<name>A0A9P7KHL0_9AGAR</name>
<dbReference type="EC" id="1.10.3.2" evidence="5"/>
<dbReference type="InterPro" id="IPR001117">
    <property type="entry name" value="Cu-oxidase_2nd"/>
</dbReference>
<dbReference type="InterPro" id="IPR033138">
    <property type="entry name" value="Cu_oxidase_CS"/>
</dbReference>
<evidence type="ECO:0000256" key="5">
    <source>
        <dbReference type="ARBA" id="ARBA00012297"/>
    </source>
</evidence>
<dbReference type="InterPro" id="IPR002355">
    <property type="entry name" value="Cu_oxidase_Cu_BS"/>
</dbReference>
<evidence type="ECO:0000256" key="8">
    <source>
        <dbReference type="ARBA" id="ARBA00023002"/>
    </source>
</evidence>
<dbReference type="PROSITE" id="PS00079">
    <property type="entry name" value="MULTICOPPER_OXIDASE1"/>
    <property type="match status" value="1"/>
</dbReference>
<evidence type="ECO:0000313" key="13">
    <source>
        <dbReference type="Proteomes" id="UP000775547"/>
    </source>
</evidence>
<accession>A0A9P7KHL0</accession>
<evidence type="ECO:0000256" key="9">
    <source>
        <dbReference type="ARBA" id="ARBA00023008"/>
    </source>
</evidence>
<feature type="domain" description="Plastocyanin-like" evidence="10">
    <location>
        <begin position="20"/>
        <end position="80"/>
    </location>
</feature>
<evidence type="ECO:0000313" key="12">
    <source>
        <dbReference type="EMBL" id="KAG5647851.1"/>
    </source>
</evidence>
<evidence type="ECO:0000256" key="4">
    <source>
        <dbReference type="ARBA" id="ARBA00010609"/>
    </source>
</evidence>
<dbReference type="InterPro" id="IPR045087">
    <property type="entry name" value="Cu-oxidase_fam"/>
</dbReference>
<gene>
    <name evidence="12" type="primary">POX2_3</name>
    <name evidence="12" type="ORF">DXG03_007775</name>
</gene>
<proteinExistence type="inferred from homology"/>
<keyword evidence="7" id="KW-0479">Metal-binding</keyword>
<evidence type="ECO:0000256" key="2">
    <source>
        <dbReference type="ARBA" id="ARBA00001935"/>
    </source>
</evidence>
<dbReference type="PROSITE" id="PS00080">
    <property type="entry name" value="MULTICOPPER_OXIDASE2"/>
    <property type="match status" value="1"/>
</dbReference>
<protein>
    <recommendedName>
        <fullName evidence="5">laccase</fullName>
        <ecNumber evidence="5">1.10.3.2</ecNumber>
    </recommendedName>
</protein>
<dbReference type="GO" id="GO:0005576">
    <property type="term" value="C:extracellular region"/>
    <property type="evidence" value="ECO:0007669"/>
    <property type="project" value="UniProtKB-SubCell"/>
</dbReference>
<keyword evidence="9" id="KW-0186">Copper</keyword>
<reference evidence="12" key="2">
    <citation type="submission" date="2021-10" db="EMBL/GenBank/DDBJ databases">
        <title>Phylogenomics reveals ancestral predisposition of the termite-cultivated fungus Termitomyces towards a domesticated lifestyle.</title>
        <authorList>
            <person name="Auxier B."/>
            <person name="Grum-Grzhimaylo A."/>
            <person name="Cardenas M.E."/>
            <person name="Lodge J.D."/>
            <person name="Laessoe T."/>
            <person name="Pedersen O."/>
            <person name="Smith M.E."/>
            <person name="Kuyper T.W."/>
            <person name="Franco-Molano E.A."/>
            <person name="Baroni T.J."/>
            <person name="Aanen D.K."/>
        </authorList>
    </citation>
    <scope>NUCLEOTIDE SEQUENCE</scope>
    <source>
        <strain evidence="12">AP01</strain>
        <tissue evidence="12">Mycelium</tissue>
    </source>
</reference>
<dbReference type="Gene3D" id="2.60.40.420">
    <property type="entry name" value="Cupredoxins - blue copper proteins"/>
    <property type="match status" value="2"/>
</dbReference>
<dbReference type="AlphaFoldDB" id="A0A9P7KHL0"/>
<comment type="similarity">
    <text evidence="4">Belongs to the multicopper oxidase family.</text>
</comment>
<dbReference type="InterPro" id="IPR008972">
    <property type="entry name" value="Cupredoxin"/>
</dbReference>
<evidence type="ECO:0000256" key="7">
    <source>
        <dbReference type="ARBA" id="ARBA00022723"/>
    </source>
</evidence>
<dbReference type="EMBL" id="JABCKV010000006">
    <property type="protein sequence ID" value="KAG5647851.1"/>
    <property type="molecule type" value="Genomic_DNA"/>
</dbReference>
<keyword evidence="13" id="KW-1185">Reference proteome</keyword>
<comment type="subcellular location">
    <subcellularLocation>
        <location evidence="3">Secreted</location>
    </subcellularLocation>
</comment>
<evidence type="ECO:0000256" key="1">
    <source>
        <dbReference type="ARBA" id="ARBA00000349"/>
    </source>
</evidence>
<dbReference type="OrthoDB" id="2121828at2759"/>
<dbReference type="GO" id="GO:0005507">
    <property type="term" value="F:copper ion binding"/>
    <property type="evidence" value="ECO:0007669"/>
    <property type="project" value="InterPro"/>
</dbReference>
<feature type="domain" description="Plastocyanin-like" evidence="11">
    <location>
        <begin position="140"/>
        <end position="261"/>
    </location>
</feature>
<dbReference type="Pfam" id="PF07731">
    <property type="entry name" value="Cu-oxidase_2"/>
    <property type="match status" value="1"/>
</dbReference>
<comment type="cofactor">
    <cofactor evidence="2">
        <name>Cu cation</name>
        <dbReference type="ChEBI" id="CHEBI:23378"/>
    </cofactor>
</comment>
<dbReference type="Proteomes" id="UP000775547">
    <property type="component" value="Unassembled WGS sequence"/>
</dbReference>